<proteinExistence type="predicted"/>
<name>A0A8D8H7F2_CULPI</name>
<reference evidence="1" key="1">
    <citation type="submission" date="2021-05" db="EMBL/GenBank/DDBJ databases">
        <authorList>
            <person name="Alioto T."/>
            <person name="Alioto T."/>
            <person name="Gomez Garrido J."/>
        </authorList>
    </citation>
    <scope>NUCLEOTIDE SEQUENCE</scope>
</reference>
<accession>A0A8D8H7F2</accession>
<dbReference type="AlphaFoldDB" id="A0A8D8H7F2"/>
<dbReference type="EMBL" id="HBUE01200509">
    <property type="protein sequence ID" value="CAG6529640.1"/>
    <property type="molecule type" value="Transcribed_RNA"/>
</dbReference>
<organism evidence="1">
    <name type="scientific">Culex pipiens</name>
    <name type="common">House mosquito</name>
    <dbReference type="NCBI Taxonomy" id="7175"/>
    <lineage>
        <taxon>Eukaryota</taxon>
        <taxon>Metazoa</taxon>
        <taxon>Ecdysozoa</taxon>
        <taxon>Arthropoda</taxon>
        <taxon>Hexapoda</taxon>
        <taxon>Insecta</taxon>
        <taxon>Pterygota</taxon>
        <taxon>Neoptera</taxon>
        <taxon>Endopterygota</taxon>
        <taxon>Diptera</taxon>
        <taxon>Nematocera</taxon>
        <taxon>Culicoidea</taxon>
        <taxon>Culicidae</taxon>
        <taxon>Culicinae</taxon>
        <taxon>Culicini</taxon>
        <taxon>Culex</taxon>
        <taxon>Culex</taxon>
    </lineage>
</organism>
<sequence>MILKRWSSTNRILVYCILLNGELLNYVMSNKSVIYLIDHVHVPTRYCLFKLQVQYYSRQHPFWRLPATSNPTVQLVNTMENMAALRPVGHRPKSTKQQN</sequence>
<dbReference type="EMBL" id="HBUE01306674">
    <property type="protein sequence ID" value="CAG6581433.1"/>
    <property type="molecule type" value="Transcribed_RNA"/>
</dbReference>
<dbReference type="EMBL" id="HBUE01306671">
    <property type="protein sequence ID" value="CAG6581430.1"/>
    <property type="molecule type" value="Transcribed_RNA"/>
</dbReference>
<evidence type="ECO:0000313" key="1">
    <source>
        <dbReference type="EMBL" id="CAG6529640.1"/>
    </source>
</evidence>
<dbReference type="EMBL" id="HBUE01100966">
    <property type="protein sequence ID" value="CAG6485319.1"/>
    <property type="molecule type" value="Transcribed_RNA"/>
</dbReference>
<protein>
    <submittedName>
        <fullName evidence="1">(northern house mosquito) hypothetical protein</fullName>
    </submittedName>
</protein>
<dbReference type="EMBL" id="HBUE01200512">
    <property type="protein sequence ID" value="CAG6529643.1"/>
    <property type="molecule type" value="Transcribed_RNA"/>
</dbReference>